<reference evidence="3" key="1">
    <citation type="submission" date="2022-11" db="UniProtKB">
        <authorList>
            <consortium name="WormBaseParasite"/>
        </authorList>
    </citation>
    <scope>IDENTIFICATION</scope>
</reference>
<evidence type="ECO:0000313" key="2">
    <source>
        <dbReference type="Proteomes" id="UP000887577"/>
    </source>
</evidence>
<dbReference type="AlphaFoldDB" id="A0A914XVP4"/>
<feature type="region of interest" description="Disordered" evidence="1">
    <location>
        <begin position="96"/>
        <end position="211"/>
    </location>
</feature>
<organism evidence="2 3">
    <name type="scientific">Panagrolaimus superbus</name>
    <dbReference type="NCBI Taxonomy" id="310955"/>
    <lineage>
        <taxon>Eukaryota</taxon>
        <taxon>Metazoa</taxon>
        <taxon>Ecdysozoa</taxon>
        <taxon>Nematoda</taxon>
        <taxon>Chromadorea</taxon>
        <taxon>Rhabditida</taxon>
        <taxon>Tylenchina</taxon>
        <taxon>Panagrolaimomorpha</taxon>
        <taxon>Panagrolaimoidea</taxon>
        <taxon>Panagrolaimidae</taxon>
        <taxon>Panagrolaimus</taxon>
    </lineage>
</organism>
<accession>A0A914XVP4</accession>
<evidence type="ECO:0000256" key="1">
    <source>
        <dbReference type="SAM" id="MobiDB-lite"/>
    </source>
</evidence>
<dbReference type="WBParaSite" id="PSU_v2.g10599.t1">
    <property type="protein sequence ID" value="PSU_v2.g10599.t1"/>
    <property type="gene ID" value="PSU_v2.g10599"/>
</dbReference>
<proteinExistence type="predicted"/>
<evidence type="ECO:0000313" key="3">
    <source>
        <dbReference type="WBParaSite" id="PSU_v2.g10599.t1"/>
    </source>
</evidence>
<feature type="compositionally biased region" description="Basic and acidic residues" evidence="1">
    <location>
        <begin position="187"/>
        <end position="203"/>
    </location>
</feature>
<name>A0A914XVP4_9BILA</name>
<sequence length="296" mass="33632">MRDVFSIMDTVKKEEEIKAPKIPPGFEFAAAASETQKVDGNENDKIESKVTLMEYNDKDVGDGMQKVVESHIKIIAIEDYGNEDEEQKKLYSKINEVRRKSMDDKRAKENDKADNQMKDQQTSLPLIVITPPEEIKYESEEADDVGDSEESKQESFVIHQKEETDNSDDQIDETNASEVQDSIVEASETKVQEGHENQEEKIPAEIIQNNEKDNMRTEMDEFQDNKDPALAEVQSNEAVEIHGNPVESSLSFSCENAIADRYKDVAEKHEEQIENEGVRKEVFAHEEALLDSANSK</sequence>
<keyword evidence="2" id="KW-1185">Reference proteome</keyword>
<feature type="compositionally biased region" description="Basic and acidic residues" evidence="1">
    <location>
        <begin position="149"/>
        <end position="164"/>
    </location>
</feature>
<dbReference type="Proteomes" id="UP000887577">
    <property type="component" value="Unplaced"/>
</dbReference>
<feature type="compositionally biased region" description="Basic and acidic residues" evidence="1">
    <location>
        <begin position="96"/>
        <end position="117"/>
    </location>
</feature>
<protein>
    <submittedName>
        <fullName evidence="3">Uncharacterized protein</fullName>
    </submittedName>
</protein>